<dbReference type="Pfam" id="PF03105">
    <property type="entry name" value="SPX"/>
    <property type="match status" value="1"/>
</dbReference>
<protein>
    <recommendedName>
        <fullName evidence="1">SPX domain-containing protein</fullName>
    </recommendedName>
</protein>
<dbReference type="STRING" id="396776.A0A0J8U8D4"/>
<evidence type="ECO:0000259" key="1">
    <source>
        <dbReference type="PROSITE" id="PS51382"/>
    </source>
</evidence>
<dbReference type="Proteomes" id="UP000054563">
    <property type="component" value="Unassembled WGS sequence"/>
</dbReference>
<organism evidence="2 3">
    <name type="scientific">Coccidioides immitis H538.4</name>
    <dbReference type="NCBI Taxonomy" id="396776"/>
    <lineage>
        <taxon>Eukaryota</taxon>
        <taxon>Fungi</taxon>
        <taxon>Dikarya</taxon>
        <taxon>Ascomycota</taxon>
        <taxon>Pezizomycotina</taxon>
        <taxon>Eurotiomycetes</taxon>
        <taxon>Eurotiomycetidae</taxon>
        <taxon>Onygenales</taxon>
        <taxon>Onygenaceae</taxon>
        <taxon>Coccidioides</taxon>
    </lineage>
</organism>
<gene>
    <name evidence="2" type="ORF">CIHG_01095</name>
</gene>
<dbReference type="EMBL" id="DS016982">
    <property type="protein sequence ID" value="KMU83313.1"/>
    <property type="molecule type" value="Genomic_DNA"/>
</dbReference>
<accession>A0A0J8U8D4</accession>
<dbReference type="AlphaFoldDB" id="A0A0J8U8D4"/>
<name>A0A0J8U8D4_COCIT</name>
<proteinExistence type="predicted"/>
<dbReference type="VEuPathDB" id="FungiDB:CIHG_01095"/>
<reference evidence="3" key="1">
    <citation type="journal article" date="2010" name="Genome Res.">
        <title>Population genomic sequencing of Coccidioides fungi reveals recent hybridization and transposon control.</title>
        <authorList>
            <person name="Neafsey D.E."/>
            <person name="Barker B.M."/>
            <person name="Sharpton T.J."/>
            <person name="Stajich J.E."/>
            <person name="Park D.J."/>
            <person name="Whiston E."/>
            <person name="Hung C.-Y."/>
            <person name="McMahan C."/>
            <person name="White J."/>
            <person name="Sykes S."/>
            <person name="Heiman D."/>
            <person name="Young S."/>
            <person name="Zeng Q."/>
            <person name="Abouelleil A."/>
            <person name="Aftuck L."/>
            <person name="Bessette D."/>
            <person name="Brown A."/>
            <person name="FitzGerald M."/>
            <person name="Lui A."/>
            <person name="Macdonald J.P."/>
            <person name="Priest M."/>
            <person name="Orbach M.J."/>
            <person name="Galgiani J.N."/>
            <person name="Kirkland T.N."/>
            <person name="Cole G.T."/>
            <person name="Birren B.W."/>
            <person name="Henn M.R."/>
            <person name="Taylor J.W."/>
            <person name="Rounsley S.D."/>
        </authorList>
    </citation>
    <scope>NUCLEOTIDE SEQUENCE [LARGE SCALE GENOMIC DNA]</scope>
    <source>
        <strain evidence="3">H538.4</strain>
    </source>
</reference>
<sequence>MKFAKELEQELVSEWRAKYLDYKLGKKKIKAIARALRALEQAPPDSRSSWFYTLWK</sequence>
<dbReference type="PROSITE" id="PS51382">
    <property type="entry name" value="SPX"/>
    <property type="match status" value="1"/>
</dbReference>
<evidence type="ECO:0000313" key="2">
    <source>
        <dbReference type="EMBL" id="KMU83313.1"/>
    </source>
</evidence>
<dbReference type="InterPro" id="IPR004331">
    <property type="entry name" value="SPX_dom"/>
</dbReference>
<evidence type="ECO:0000313" key="3">
    <source>
        <dbReference type="Proteomes" id="UP000054563"/>
    </source>
</evidence>
<feature type="domain" description="SPX" evidence="1">
    <location>
        <begin position="1"/>
        <end position="56"/>
    </location>
</feature>